<feature type="signal peptide" evidence="1">
    <location>
        <begin position="1"/>
        <end position="25"/>
    </location>
</feature>
<comment type="caution">
    <text evidence="2">The sequence shown here is derived from an EMBL/GenBank/DDBJ whole genome shotgun (WGS) entry which is preliminary data.</text>
</comment>
<feature type="chain" id="PRO_5016126698" evidence="1">
    <location>
        <begin position="26"/>
        <end position="439"/>
    </location>
</feature>
<dbReference type="Gene3D" id="3.40.50.1820">
    <property type="entry name" value="alpha/beta hydrolase"/>
    <property type="match status" value="2"/>
</dbReference>
<name>A0A2W2ATG8_9HYPH</name>
<dbReference type="GO" id="GO:0004806">
    <property type="term" value="F:triacylglycerol lipase activity"/>
    <property type="evidence" value="ECO:0007669"/>
    <property type="project" value="InterPro"/>
</dbReference>
<dbReference type="PANTHER" id="PTHR34853">
    <property type="match status" value="1"/>
</dbReference>
<dbReference type="PIRSF" id="PIRSF029171">
    <property type="entry name" value="Esterase_LipA"/>
    <property type="match status" value="1"/>
</dbReference>
<dbReference type="Pfam" id="PF03583">
    <property type="entry name" value="LIP"/>
    <property type="match status" value="1"/>
</dbReference>
<evidence type="ECO:0000313" key="3">
    <source>
        <dbReference type="Proteomes" id="UP000248795"/>
    </source>
</evidence>
<evidence type="ECO:0000256" key="1">
    <source>
        <dbReference type="SAM" id="SignalP"/>
    </source>
</evidence>
<sequence length="439" mass="45749">MTLAKRTLGCLALVAAITVAPPLQAAPPVAPFYAAVAAMKPDGKLGQVIAQEAVTTTISGARAWRIAYISSDMADKPTIATALVIAPVGPAPAGGRPVMSWAHGTTGTAQSCGPSQVVDPAAPLNEYFLPSGNSWTDYGVPALAEFITAGYVVVATDYQGLGGGGRHQYALAETQARDSIDAIRAAGAMKETGAGPQAVIYGWSQGAAAAITAASMPDYLARQGTAFDGVKLVGAVAMAPEYFRALAPSAPLTDESAAAVMAGTAKAFSNSVNNFNHLAMTLWAEQAAYPDRLKLTDVFTDEGAAFIDEIMGNKCVHAASDSITYSYGDQFTSLLRPDPANARLWAQTLIDSAGPDVKPIVPVIIFWGTKDVVVPPAMHKAYRERMCQLGGNVTRVQLKGDLTHFATPAASQPLYLPWIAERLAGTPAPDGCAAEQVQK</sequence>
<keyword evidence="1" id="KW-0732">Signal</keyword>
<keyword evidence="3" id="KW-1185">Reference proteome</keyword>
<dbReference type="PANTHER" id="PTHR34853:SF1">
    <property type="entry name" value="LIPASE 5"/>
    <property type="match status" value="1"/>
</dbReference>
<protein>
    <submittedName>
        <fullName evidence="2">Lipase</fullName>
    </submittedName>
</protein>
<organism evidence="2 3">
    <name type="scientific">Aestuariivirga litoralis</name>
    <dbReference type="NCBI Taxonomy" id="2650924"/>
    <lineage>
        <taxon>Bacteria</taxon>
        <taxon>Pseudomonadati</taxon>
        <taxon>Pseudomonadota</taxon>
        <taxon>Alphaproteobacteria</taxon>
        <taxon>Hyphomicrobiales</taxon>
        <taxon>Aestuariivirgaceae</taxon>
        <taxon>Aestuariivirga</taxon>
    </lineage>
</organism>
<dbReference type="EMBL" id="QKVK01000001">
    <property type="protein sequence ID" value="PZF78511.1"/>
    <property type="molecule type" value="Genomic_DNA"/>
</dbReference>
<dbReference type="InterPro" id="IPR029058">
    <property type="entry name" value="AB_hydrolase_fold"/>
</dbReference>
<dbReference type="SUPFAM" id="SSF53474">
    <property type="entry name" value="alpha/beta-Hydrolases"/>
    <property type="match status" value="1"/>
</dbReference>
<gene>
    <name evidence="2" type="ORF">DK847_01485</name>
</gene>
<reference evidence="3" key="1">
    <citation type="submission" date="2018-06" db="EMBL/GenBank/DDBJ databases">
        <title>Aestuariibacter litoralis strain KCTC 52945T.</title>
        <authorList>
            <person name="Li X."/>
            <person name="Salam N."/>
            <person name="Li J.-L."/>
            <person name="Chen Y.-M."/>
            <person name="Yang Z.-W."/>
            <person name="Zhang L.-Y."/>
            <person name="Han M.-X."/>
            <person name="Xiao M."/>
            <person name="Li W.-J."/>
        </authorList>
    </citation>
    <scope>NUCLEOTIDE SEQUENCE [LARGE SCALE GENOMIC DNA]</scope>
    <source>
        <strain evidence="3">KCTC 52945</strain>
    </source>
</reference>
<dbReference type="AlphaFoldDB" id="A0A2W2ATG8"/>
<dbReference type="GO" id="GO:0016042">
    <property type="term" value="P:lipid catabolic process"/>
    <property type="evidence" value="ECO:0007669"/>
    <property type="project" value="InterPro"/>
</dbReference>
<evidence type="ECO:0000313" key="2">
    <source>
        <dbReference type="EMBL" id="PZF78511.1"/>
    </source>
</evidence>
<dbReference type="RefSeq" id="WP_111195838.1">
    <property type="nucleotide sequence ID" value="NZ_QKVK01000001.1"/>
</dbReference>
<dbReference type="InterPro" id="IPR005152">
    <property type="entry name" value="Lipase_secreted"/>
</dbReference>
<dbReference type="Proteomes" id="UP000248795">
    <property type="component" value="Unassembled WGS sequence"/>
</dbReference>
<proteinExistence type="predicted"/>
<accession>A0A2W2ATG8</accession>